<sequence>MSVQREELHHLIDELPEEQVGRVLALVRGSVPGHTSRKAVLATLAAVQERMSGVTGADEELQSLRDQLRD</sequence>
<keyword evidence="2" id="KW-1185">Reference proteome</keyword>
<proteinExistence type="predicted"/>
<protein>
    <recommendedName>
        <fullName evidence="3">DUF2795 domain-containing protein</fullName>
    </recommendedName>
</protein>
<comment type="caution">
    <text evidence="1">The sequence shown here is derived from an EMBL/GenBank/DDBJ whole genome shotgun (WGS) entry which is preliminary data.</text>
</comment>
<organism evidence="1 2">
    <name type="scientific">Microbispora bryophytorum subsp. camponoti</name>
    <dbReference type="NCBI Taxonomy" id="1677852"/>
    <lineage>
        <taxon>Bacteria</taxon>
        <taxon>Bacillati</taxon>
        <taxon>Actinomycetota</taxon>
        <taxon>Actinomycetes</taxon>
        <taxon>Streptosporangiales</taxon>
        <taxon>Streptosporangiaceae</taxon>
        <taxon>Microbispora</taxon>
    </lineage>
</organism>
<dbReference type="Proteomes" id="UP000653231">
    <property type="component" value="Unassembled WGS sequence"/>
</dbReference>
<dbReference type="EMBL" id="JACXRZ010000005">
    <property type="protein sequence ID" value="MBD3143158.1"/>
    <property type="molecule type" value="Genomic_DNA"/>
</dbReference>
<accession>A0ABR8L3W4</accession>
<evidence type="ECO:0000313" key="1">
    <source>
        <dbReference type="EMBL" id="MBD3143158.1"/>
    </source>
</evidence>
<evidence type="ECO:0008006" key="3">
    <source>
        <dbReference type="Google" id="ProtNLM"/>
    </source>
</evidence>
<name>A0ABR8L3W4_9ACTN</name>
<reference evidence="1 2" key="1">
    <citation type="submission" date="2020-09" db="EMBL/GenBank/DDBJ databases">
        <title>Actinomycete isolated from the Camponotus japonicus Mayr.</title>
        <authorList>
            <person name="Gong X."/>
        </authorList>
    </citation>
    <scope>NUCLEOTIDE SEQUENCE [LARGE SCALE GENOMIC DNA]</scope>
    <source>
        <strain evidence="1 2">2C-HV3</strain>
    </source>
</reference>
<gene>
    <name evidence="1" type="ORF">IEQ31_08170</name>
</gene>
<evidence type="ECO:0000313" key="2">
    <source>
        <dbReference type="Proteomes" id="UP000653231"/>
    </source>
</evidence>
<dbReference type="RefSeq" id="WP_191050899.1">
    <property type="nucleotide sequence ID" value="NZ_JACXRZ010000005.1"/>
</dbReference>